<name>A0A8S1S350_9CILI</name>
<accession>A0A8S1S350</accession>
<sequence length="223" mass="27397">MRNFSKTFYNTELLQKQNEYFFQENQQQSDLKDQIKYLQIQNEQIIQENKELLKIKKLNLEILEQLNNEKYISQKLQAERDQLLDQNKNKTDLIEQYINKNQDYERNNKDLNQQVEYLEIQLEKYQQENHLLEQKIINYTQKDIQFHLEDITKIIIEELKKIEIQCQIEKQKIIQRKQLAQNLLIIFNENLRKPLLNHDLTFRHDFNDNKILGQEEINKNQFN</sequence>
<reference evidence="2" key="1">
    <citation type="submission" date="2021-01" db="EMBL/GenBank/DDBJ databases">
        <authorList>
            <consortium name="Genoscope - CEA"/>
            <person name="William W."/>
        </authorList>
    </citation>
    <scope>NUCLEOTIDE SEQUENCE</scope>
</reference>
<dbReference type="OrthoDB" id="10418341at2759"/>
<keyword evidence="3" id="KW-1185">Reference proteome</keyword>
<keyword evidence="1" id="KW-0175">Coiled coil</keyword>
<evidence type="ECO:0000313" key="2">
    <source>
        <dbReference type="EMBL" id="CAD8134678.1"/>
    </source>
</evidence>
<dbReference type="EMBL" id="CAJJDO010000003">
    <property type="protein sequence ID" value="CAD8134678.1"/>
    <property type="molecule type" value="Genomic_DNA"/>
</dbReference>
<feature type="coiled-coil region" evidence="1">
    <location>
        <begin position="73"/>
        <end position="142"/>
    </location>
</feature>
<evidence type="ECO:0000256" key="1">
    <source>
        <dbReference type="SAM" id="Coils"/>
    </source>
</evidence>
<evidence type="ECO:0000313" key="3">
    <source>
        <dbReference type="Proteomes" id="UP000689195"/>
    </source>
</evidence>
<dbReference type="AlphaFoldDB" id="A0A8S1S350"/>
<organism evidence="2 3">
    <name type="scientific">Paramecium pentaurelia</name>
    <dbReference type="NCBI Taxonomy" id="43138"/>
    <lineage>
        <taxon>Eukaryota</taxon>
        <taxon>Sar</taxon>
        <taxon>Alveolata</taxon>
        <taxon>Ciliophora</taxon>
        <taxon>Intramacronucleata</taxon>
        <taxon>Oligohymenophorea</taxon>
        <taxon>Peniculida</taxon>
        <taxon>Parameciidae</taxon>
        <taxon>Paramecium</taxon>
    </lineage>
</organism>
<gene>
    <name evidence="2" type="ORF">PPENT_87.1.T0030427</name>
</gene>
<protein>
    <submittedName>
        <fullName evidence="2">Uncharacterized protein</fullName>
    </submittedName>
</protein>
<dbReference type="Proteomes" id="UP000689195">
    <property type="component" value="Unassembled WGS sequence"/>
</dbReference>
<comment type="caution">
    <text evidence="2">The sequence shown here is derived from an EMBL/GenBank/DDBJ whole genome shotgun (WGS) entry which is preliminary data.</text>
</comment>
<proteinExistence type="predicted"/>